<reference evidence="7" key="1">
    <citation type="submission" date="2017-02" db="EMBL/GenBank/DDBJ databases">
        <authorList>
            <person name="Dridi B."/>
        </authorList>
    </citation>
    <scope>NUCLEOTIDE SEQUENCE [LARGE SCALE GENOMIC DNA]</scope>
    <source>
        <strain evidence="7">EB411</strain>
    </source>
</reference>
<dbReference type="SUPFAM" id="SSF51905">
    <property type="entry name" value="FAD/NAD(P)-binding domain"/>
    <property type="match status" value="1"/>
</dbReference>
<dbReference type="NCBIfam" id="TIGR02734">
    <property type="entry name" value="crtI_fam"/>
    <property type="match status" value="1"/>
</dbReference>
<dbReference type="AlphaFoldDB" id="A0A1R4I7D5"/>
<gene>
    <name evidence="6" type="ORF">FM119_00215</name>
</gene>
<dbReference type="EMBL" id="FUKR01000002">
    <property type="protein sequence ID" value="SJN15745.1"/>
    <property type="molecule type" value="Genomic_DNA"/>
</dbReference>
<dbReference type="PANTHER" id="PTHR43734">
    <property type="entry name" value="PHYTOENE DESATURASE"/>
    <property type="match status" value="1"/>
</dbReference>
<dbReference type="GO" id="GO:0016491">
    <property type="term" value="F:oxidoreductase activity"/>
    <property type="evidence" value="ECO:0007669"/>
    <property type="project" value="UniProtKB-KW"/>
</dbReference>
<comment type="similarity">
    <text evidence="4">Belongs to the carotenoid/retinoid oxidoreductase family.</text>
</comment>
<dbReference type="OrthoDB" id="9774675at2"/>
<comment type="pathway">
    <text evidence="1 4">Carotenoid biosynthesis.</text>
</comment>
<protein>
    <submittedName>
        <fullName evidence="6">Phytoene dehydrogenase</fullName>
        <ecNumber evidence="6">1.14.99.-</ecNumber>
    </submittedName>
</protein>
<dbReference type="PANTHER" id="PTHR43734:SF1">
    <property type="entry name" value="PHYTOENE DESATURASE"/>
    <property type="match status" value="1"/>
</dbReference>
<evidence type="ECO:0000256" key="2">
    <source>
        <dbReference type="ARBA" id="ARBA00022746"/>
    </source>
</evidence>
<dbReference type="InterPro" id="IPR014105">
    <property type="entry name" value="Carotenoid/retinoid_OxRdtase"/>
</dbReference>
<sequence>MSRVVVIGGGVGGLSAAARLAHAGHRVRLLETSGSLGGKLGVLERDGYRFDTGPSLVTMPQVFAELFEATGSSLAAELPLRRLDTACRYRFPDGTVLDMPGHREAIAGALDAALGGDAGAQWTAFLSEAEQVWDVAEGPFLREPISWPTIVRLAARPASLARLAPWRSLRGYGARTLRDPRLGQLLDRYATYTGSDPRLAPSALATVPYAEQQFGSWYVPGGLSRIAEAIAGRAVAAGAVLETGVEVVAIEHDGSRATGVRTADGELIGADVVVANADAATVYGRLVRGSRRAEAAGRALARTTPSLSGFVLLLALHDLPEELRDPSAHHRVLFTDDYDAEFDAVFGTGCFAVTGPRPVADPTVYVTAPADPAIVPGETDGAWFVLVNAPRHDPASGVDWDAPGVAEAYADRVLEVMAERGLDVRPYLRWRVVRSPAVLERETGAPGGSIYGSSSNGARAAFRRPSNRSPLAGLFLAGGSAHPGGGLPLVALSAQIVAEQIGPA</sequence>
<keyword evidence="2 4" id="KW-0125">Carotenoid biosynthesis</keyword>
<dbReference type="GO" id="GO:0016117">
    <property type="term" value="P:carotenoid biosynthetic process"/>
    <property type="evidence" value="ECO:0007669"/>
    <property type="project" value="UniProtKB-KW"/>
</dbReference>
<keyword evidence="3 4" id="KW-0560">Oxidoreductase</keyword>
<proteinExistence type="inferred from homology"/>
<evidence type="ECO:0000259" key="5">
    <source>
        <dbReference type="Pfam" id="PF01593"/>
    </source>
</evidence>
<evidence type="ECO:0000313" key="6">
    <source>
        <dbReference type="EMBL" id="SJN15745.1"/>
    </source>
</evidence>
<evidence type="ECO:0000256" key="4">
    <source>
        <dbReference type="RuleBase" id="RU362075"/>
    </source>
</evidence>
<keyword evidence="7" id="KW-1185">Reference proteome</keyword>
<dbReference type="Proteomes" id="UP000196778">
    <property type="component" value="Unassembled WGS sequence"/>
</dbReference>
<dbReference type="EC" id="1.14.99.-" evidence="6"/>
<feature type="domain" description="Amine oxidase" evidence="5">
    <location>
        <begin position="12"/>
        <end position="283"/>
    </location>
</feature>
<dbReference type="Gene3D" id="3.50.50.60">
    <property type="entry name" value="FAD/NAD(P)-binding domain"/>
    <property type="match status" value="2"/>
</dbReference>
<dbReference type="InterPro" id="IPR002937">
    <property type="entry name" value="Amino_oxidase"/>
</dbReference>
<evidence type="ECO:0000256" key="1">
    <source>
        <dbReference type="ARBA" id="ARBA00004829"/>
    </source>
</evidence>
<accession>A0A1R4I7D5</accession>
<evidence type="ECO:0000313" key="7">
    <source>
        <dbReference type="Proteomes" id="UP000196778"/>
    </source>
</evidence>
<name>A0A1R4I7D5_9MICO</name>
<dbReference type="RefSeq" id="WP_087135682.1">
    <property type="nucleotide sequence ID" value="NZ_FUKR01000002.1"/>
</dbReference>
<evidence type="ECO:0000256" key="3">
    <source>
        <dbReference type="ARBA" id="ARBA00023002"/>
    </source>
</evidence>
<organism evidence="6 7">
    <name type="scientific">Mycetocola reblochoni REB411</name>
    <dbReference type="NCBI Taxonomy" id="1255698"/>
    <lineage>
        <taxon>Bacteria</taxon>
        <taxon>Bacillati</taxon>
        <taxon>Actinomycetota</taxon>
        <taxon>Actinomycetes</taxon>
        <taxon>Micrococcales</taxon>
        <taxon>Microbacteriaceae</taxon>
        <taxon>Mycetocola</taxon>
    </lineage>
</organism>
<dbReference type="Pfam" id="PF01593">
    <property type="entry name" value="Amino_oxidase"/>
    <property type="match status" value="1"/>
</dbReference>
<dbReference type="InterPro" id="IPR036188">
    <property type="entry name" value="FAD/NAD-bd_sf"/>
</dbReference>